<dbReference type="InterPro" id="IPR036322">
    <property type="entry name" value="WD40_repeat_dom_sf"/>
</dbReference>
<evidence type="ECO:0000256" key="1">
    <source>
        <dbReference type="ARBA" id="ARBA00022574"/>
    </source>
</evidence>
<keyword evidence="1" id="KW-0853">WD repeat</keyword>
<evidence type="ECO:0000313" key="5">
    <source>
        <dbReference type="EMBL" id="EGT57786.1"/>
    </source>
</evidence>
<dbReference type="Proteomes" id="UP000008068">
    <property type="component" value="Unassembled WGS sequence"/>
</dbReference>
<keyword evidence="4" id="KW-0804">Transcription</keyword>
<keyword evidence="6" id="KW-1185">Reference proteome</keyword>
<dbReference type="SUPFAM" id="SSF50978">
    <property type="entry name" value="WD40 repeat-like"/>
    <property type="match status" value="1"/>
</dbReference>
<keyword evidence="3" id="KW-0805">Transcription regulation</keyword>
<evidence type="ECO:0000256" key="4">
    <source>
        <dbReference type="ARBA" id="ARBA00023163"/>
    </source>
</evidence>
<proteinExistence type="predicted"/>
<accession>G0ND13</accession>
<dbReference type="InterPro" id="IPR015943">
    <property type="entry name" value="WD40/YVTN_repeat-like_dom_sf"/>
</dbReference>
<dbReference type="AlphaFoldDB" id="G0ND13"/>
<gene>
    <name evidence="5" type="ORF">CAEBREN_13430</name>
</gene>
<evidence type="ECO:0000313" key="6">
    <source>
        <dbReference type="Proteomes" id="UP000008068"/>
    </source>
</evidence>
<dbReference type="PANTHER" id="PTHR10253">
    <property type="entry name" value="POLYCOMB PROTEIN"/>
    <property type="match status" value="1"/>
</dbReference>
<dbReference type="EMBL" id="GL379865">
    <property type="protein sequence ID" value="EGT57786.1"/>
    <property type="molecule type" value="Genomic_DNA"/>
</dbReference>
<dbReference type="InterPro" id="IPR051243">
    <property type="entry name" value="PcG_WD-repeat"/>
</dbReference>
<evidence type="ECO:0000256" key="3">
    <source>
        <dbReference type="ARBA" id="ARBA00023015"/>
    </source>
</evidence>
<keyword evidence="2" id="KW-0677">Repeat</keyword>
<dbReference type="HOGENOM" id="CLU_1628513_0_0_1"/>
<dbReference type="InParanoid" id="G0ND13"/>
<sequence>MPTLRTWTLHTMETGRWIVLGEDEGQRMSLAKTSKNFYSVAWCQQPSDILGALIIKIVVGDETGRLYVVDYETMKVERELQGLRGVCNEIRTNLQCPTLIAVASNDRAVRVWFGREEEDVERKIEMVRKEVEKDKGAVKEMEQDEFEDDNDDDEGVEIFIFYS</sequence>
<protein>
    <submittedName>
        <fullName evidence="5">Uncharacterized protein</fullName>
    </submittedName>
</protein>
<evidence type="ECO:0000256" key="2">
    <source>
        <dbReference type="ARBA" id="ARBA00022737"/>
    </source>
</evidence>
<name>G0ND13_CAEBE</name>
<dbReference type="Gene3D" id="2.130.10.10">
    <property type="entry name" value="YVTN repeat-like/Quinoprotein amine dehydrogenase"/>
    <property type="match status" value="1"/>
</dbReference>
<reference evidence="6" key="1">
    <citation type="submission" date="2011-07" db="EMBL/GenBank/DDBJ databases">
        <authorList>
            <consortium name="Caenorhabditis brenneri Sequencing and Analysis Consortium"/>
            <person name="Wilson R.K."/>
        </authorList>
    </citation>
    <scope>NUCLEOTIDE SEQUENCE [LARGE SCALE GENOMIC DNA]</scope>
    <source>
        <strain evidence="6">PB2801</strain>
    </source>
</reference>
<dbReference type="OrthoDB" id="7318948at2759"/>
<organism evidence="6">
    <name type="scientific">Caenorhabditis brenneri</name>
    <name type="common">Nematode worm</name>
    <dbReference type="NCBI Taxonomy" id="135651"/>
    <lineage>
        <taxon>Eukaryota</taxon>
        <taxon>Metazoa</taxon>
        <taxon>Ecdysozoa</taxon>
        <taxon>Nematoda</taxon>
        <taxon>Chromadorea</taxon>
        <taxon>Rhabditida</taxon>
        <taxon>Rhabditina</taxon>
        <taxon>Rhabditomorpha</taxon>
        <taxon>Rhabditoidea</taxon>
        <taxon>Rhabditidae</taxon>
        <taxon>Peloderinae</taxon>
        <taxon>Caenorhabditis</taxon>
    </lineage>
</organism>